<dbReference type="GeneID" id="93713854"/>
<dbReference type="Proteomes" id="UP000182762">
    <property type="component" value="Unassembled WGS sequence"/>
</dbReference>
<dbReference type="SUPFAM" id="SSF51735">
    <property type="entry name" value="NAD(P)-binding Rossmann-fold domains"/>
    <property type="match status" value="1"/>
</dbReference>
<evidence type="ECO:0000313" key="2">
    <source>
        <dbReference type="Proteomes" id="UP000182762"/>
    </source>
</evidence>
<accession>A0A1I5Y3E4</accession>
<name>A0A1I5Y3E4_9BACI</name>
<sequence>MKYYIITGTSSGIGEALAKRILNKEEKNQVISLSRRGNIELEKLAEIRKK</sequence>
<protein>
    <submittedName>
        <fullName evidence="1">Short chain dehydrogenase</fullName>
    </submittedName>
</protein>
<dbReference type="Gene3D" id="3.40.50.720">
    <property type="entry name" value="NAD(P)-binding Rossmann-like Domain"/>
    <property type="match status" value="1"/>
</dbReference>
<reference evidence="1 2" key="1">
    <citation type="submission" date="2016-10" db="EMBL/GenBank/DDBJ databases">
        <authorList>
            <person name="Varghese N."/>
            <person name="Submissions S."/>
        </authorList>
    </citation>
    <scope>NUCLEOTIDE SEQUENCE [LARGE SCALE GENOMIC DNA]</scope>
    <source>
        <strain evidence="1 2">DSM 13796</strain>
    </source>
</reference>
<gene>
    <name evidence="1" type="ORF">SAMN02745910_01212</name>
</gene>
<dbReference type="RefSeq" id="WP_161939293.1">
    <property type="nucleotide sequence ID" value="NZ_FOXX01000002.1"/>
</dbReference>
<proteinExistence type="predicted"/>
<evidence type="ECO:0000313" key="1">
    <source>
        <dbReference type="EMBL" id="SFQ38723.1"/>
    </source>
</evidence>
<dbReference type="EMBL" id="FOXX01000002">
    <property type="protein sequence ID" value="SFQ38723.1"/>
    <property type="molecule type" value="Genomic_DNA"/>
</dbReference>
<dbReference type="InterPro" id="IPR036291">
    <property type="entry name" value="NAD(P)-bd_dom_sf"/>
</dbReference>
<keyword evidence="2" id="KW-1185">Reference proteome</keyword>
<organism evidence="1 2">
    <name type="scientific">Priestia endophytica DSM 13796</name>
    <dbReference type="NCBI Taxonomy" id="1121089"/>
    <lineage>
        <taxon>Bacteria</taxon>
        <taxon>Bacillati</taxon>
        <taxon>Bacillota</taxon>
        <taxon>Bacilli</taxon>
        <taxon>Bacillales</taxon>
        <taxon>Bacillaceae</taxon>
        <taxon>Priestia</taxon>
    </lineage>
</organism>
<comment type="caution">
    <text evidence="1">The sequence shown here is derived from an EMBL/GenBank/DDBJ whole genome shotgun (WGS) entry which is preliminary data.</text>
</comment>